<reference evidence="2" key="2">
    <citation type="submission" date="2023-06" db="EMBL/GenBank/DDBJ databases">
        <authorList>
            <consortium name="Lawrence Berkeley National Laboratory"/>
            <person name="Mondo S.J."/>
            <person name="Hensen N."/>
            <person name="Bonometti L."/>
            <person name="Westerberg I."/>
            <person name="Brannstrom I.O."/>
            <person name="Guillou S."/>
            <person name="Cros-Aarteil S."/>
            <person name="Calhoun S."/>
            <person name="Haridas S."/>
            <person name="Kuo A."/>
            <person name="Pangilinan J."/>
            <person name="Riley R."/>
            <person name="Labutti K."/>
            <person name="Andreopoulos B."/>
            <person name="Lipzen A."/>
            <person name="Chen C."/>
            <person name="Yanf M."/>
            <person name="Daum C."/>
            <person name="Ng V."/>
            <person name="Clum A."/>
            <person name="Steindorff A."/>
            <person name="Ohm R."/>
            <person name="Martin F."/>
            <person name="Silar P."/>
            <person name="Natvig D."/>
            <person name="Lalanne C."/>
            <person name="Gautier V."/>
            <person name="Ament-Velasquez S.L."/>
            <person name="Kruys A."/>
            <person name="Hutchinson M.I."/>
            <person name="Powell A.J."/>
            <person name="Barry K."/>
            <person name="Miller A.N."/>
            <person name="Grigoriev I.V."/>
            <person name="Debuchy R."/>
            <person name="Gladieux P."/>
            <person name="Thoren M.H."/>
            <person name="Johannesson H."/>
        </authorList>
    </citation>
    <scope>NUCLEOTIDE SEQUENCE</scope>
    <source>
        <strain evidence="2">PSN324</strain>
    </source>
</reference>
<organism evidence="2 3">
    <name type="scientific">Cladorrhinum samala</name>
    <dbReference type="NCBI Taxonomy" id="585594"/>
    <lineage>
        <taxon>Eukaryota</taxon>
        <taxon>Fungi</taxon>
        <taxon>Dikarya</taxon>
        <taxon>Ascomycota</taxon>
        <taxon>Pezizomycotina</taxon>
        <taxon>Sordariomycetes</taxon>
        <taxon>Sordariomycetidae</taxon>
        <taxon>Sordariales</taxon>
        <taxon>Podosporaceae</taxon>
        <taxon>Cladorrhinum</taxon>
    </lineage>
</organism>
<name>A0AAV9H7B8_9PEZI</name>
<keyword evidence="3" id="KW-1185">Reference proteome</keyword>
<dbReference type="InterPro" id="IPR052895">
    <property type="entry name" value="HetReg/Transcr_Mod"/>
</dbReference>
<feature type="domain" description="WW" evidence="1">
    <location>
        <begin position="639"/>
        <end position="676"/>
    </location>
</feature>
<dbReference type="Pfam" id="PF26639">
    <property type="entry name" value="Het-6_barrel"/>
    <property type="match status" value="1"/>
</dbReference>
<dbReference type="PROSITE" id="PS50020">
    <property type="entry name" value="WW_DOMAIN_2"/>
    <property type="match status" value="1"/>
</dbReference>
<evidence type="ECO:0000259" key="1">
    <source>
        <dbReference type="PROSITE" id="PS50020"/>
    </source>
</evidence>
<dbReference type="EMBL" id="MU865223">
    <property type="protein sequence ID" value="KAK4456430.1"/>
    <property type="molecule type" value="Genomic_DNA"/>
</dbReference>
<accession>A0AAV9H7B8</accession>
<comment type="caution">
    <text evidence="2">The sequence shown here is derived from an EMBL/GenBank/DDBJ whole genome shotgun (WGS) entry which is preliminary data.</text>
</comment>
<reference evidence="2" key="1">
    <citation type="journal article" date="2023" name="Mol. Phylogenet. Evol.">
        <title>Genome-scale phylogeny and comparative genomics of the fungal order Sordariales.</title>
        <authorList>
            <person name="Hensen N."/>
            <person name="Bonometti L."/>
            <person name="Westerberg I."/>
            <person name="Brannstrom I.O."/>
            <person name="Guillou S."/>
            <person name="Cros-Aarteil S."/>
            <person name="Calhoun S."/>
            <person name="Haridas S."/>
            <person name="Kuo A."/>
            <person name="Mondo S."/>
            <person name="Pangilinan J."/>
            <person name="Riley R."/>
            <person name="LaButti K."/>
            <person name="Andreopoulos B."/>
            <person name="Lipzen A."/>
            <person name="Chen C."/>
            <person name="Yan M."/>
            <person name="Daum C."/>
            <person name="Ng V."/>
            <person name="Clum A."/>
            <person name="Steindorff A."/>
            <person name="Ohm R.A."/>
            <person name="Martin F."/>
            <person name="Silar P."/>
            <person name="Natvig D.O."/>
            <person name="Lalanne C."/>
            <person name="Gautier V."/>
            <person name="Ament-Velasquez S.L."/>
            <person name="Kruys A."/>
            <person name="Hutchinson M.I."/>
            <person name="Powell A.J."/>
            <person name="Barry K."/>
            <person name="Miller A.N."/>
            <person name="Grigoriev I.V."/>
            <person name="Debuchy R."/>
            <person name="Gladieux P."/>
            <person name="Hiltunen Thoren M."/>
            <person name="Johannesson H."/>
        </authorList>
    </citation>
    <scope>NUCLEOTIDE SEQUENCE</scope>
    <source>
        <strain evidence="2">PSN324</strain>
    </source>
</reference>
<dbReference type="PANTHER" id="PTHR24148:SF64">
    <property type="entry name" value="HETEROKARYON INCOMPATIBILITY DOMAIN-CONTAINING PROTEIN"/>
    <property type="match status" value="1"/>
</dbReference>
<dbReference type="InterPro" id="IPR010730">
    <property type="entry name" value="HET"/>
</dbReference>
<dbReference type="AlphaFoldDB" id="A0AAV9H7B8"/>
<dbReference type="Proteomes" id="UP001321749">
    <property type="component" value="Unassembled WGS sequence"/>
</dbReference>
<gene>
    <name evidence="2" type="ORF">QBC42DRAFT_302022</name>
</gene>
<dbReference type="InterPro" id="IPR001202">
    <property type="entry name" value="WW_dom"/>
</dbReference>
<dbReference type="Pfam" id="PF06985">
    <property type="entry name" value="HET"/>
    <property type="match status" value="1"/>
</dbReference>
<proteinExistence type="predicted"/>
<sequence length="735" mass="83606">MDDPTNTPPIYEYQPLDSATQEIRLVHLLPAETFSDPIRLRLVHAAFPRPQPPPPPPTRDAQLFEQLQREYSFPWRLEETTAGELIALNVATGQTFPLDDPELQPAASIPPPAHEFELSYEALSYTWGDTGVFEFATIEGTADGADVRRRLGIRQNLASALRHLRQPDDTRVLWVDAICINQDDIPERNQQVKRMMEIYTLARRVIAWLGNGDESSERALETLRYVGSQLRSTKSGRLIAAPGAVEPRLWRNDTPAFFTTDVWHSIMALVERPWFYRIWCWQEIKLGSRGAILQCGHVTLRWREFWLSVLCLHNKETLPSRHFRERCRHIVFLQYEGESIVNLLDTARSKGCANPRDKIYGLLGITPAYLASRVTVDYRRPPALVYKDAFMAHLHATQRLDLLKHCNLAERGDLYHGPSWVPDWSQTEFAAPILSEQLSSGISRAWFTYKDENPDKLRVVGTAYTTIRSVSTGVASKAEDETLMMVREWYDELPRLAAAKSAYQEDDTDAAFILSLCMDRTQERHPNTHFLSVYKWVAMLQSILRLEPDGRDDDPLYQQREIANTIQKIRGRRFIVTESGHFGTAPSGAQVGDVVSLLLGTYAPIVLCPTSSVSESTESFQVVGECYVHGLSDAVGLLGPVPNPWRPIITGDALGRQRHWFLNVITGELTLDDPRLPPLPYRGWERAVYERSEEDPAVFERFVHLETGETVNHDPRMSAEALEARGVRLRTFELV</sequence>
<evidence type="ECO:0000313" key="3">
    <source>
        <dbReference type="Proteomes" id="UP001321749"/>
    </source>
</evidence>
<protein>
    <submittedName>
        <fullName evidence="2">HET-domain-containing protein</fullName>
    </submittedName>
</protein>
<evidence type="ECO:0000313" key="2">
    <source>
        <dbReference type="EMBL" id="KAK4456430.1"/>
    </source>
</evidence>
<dbReference type="PANTHER" id="PTHR24148">
    <property type="entry name" value="ANKYRIN REPEAT DOMAIN-CONTAINING PROTEIN 39 HOMOLOG-RELATED"/>
    <property type="match status" value="1"/>
</dbReference>